<dbReference type="EMBL" id="CP100390">
    <property type="protein sequence ID" value="UZE96301.1"/>
    <property type="molecule type" value="Genomic_DNA"/>
</dbReference>
<organism evidence="2 3">
    <name type="scientific">Alkalimarinus alittae</name>
    <dbReference type="NCBI Taxonomy" id="2961619"/>
    <lineage>
        <taxon>Bacteria</taxon>
        <taxon>Pseudomonadati</taxon>
        <taxon>Pseudomonadota</taxon>
        <taxon>Gammaproteobacteria</taxon>
        <taxon>Alteromonadales</taxon>
        <taxon>Alteromonadaceae</taxon>
        <taxon>Alkalimarinus</taxon>
    </lineage>
</organism>
<dbReference type="RefSeq" id="WP_265047786.1">
    <property type="nucleotide sequence ID" value="NZ_CP100390.1"/>
</dbReference>
<accession>A0ABY6N2J2</accession>
<feature type="transmembrane region" description="Helical" evidence="1">
    <location>
        <begin position="12"/>
        <end position="38"/>
    </location>
</feature>
<evidence type="ECO:0000256" key="1">
    <source>
        <dbReference type="SAM" id="Phobius"/>
    </source>
</evidence>
<keyword evidence="1" id="KW-1133">Transmembrane helix</keyword>
<keyword evidence="3" id="KW-1185">Reference proteome</keyword>
<evidence type="ECO:0000313" key="2">
    <source>
        <dbReference type="EMBL" id="UZE96301.1"/>
    </source>
</evidence>
<evidence type="ECO:0000313" key="3">
    <source>
        <dbReference type="Proteomes" id="UP001163739"/>
    </source>
</evidence>
<feature type="transmembrane region" description="Helical" evidence="1">
    <location>
        <begin position="123"/>
        <end position="144"/>
    </location>
</feature>
<feature type="transmembrane region" description="Helical" evidence="1">
    <location>
        <begin position="50"/>
        <end position="71"/>
    </location>
</feature>
<feature type="transmembrane region" description="Helical" evidence="1">
    <location>
        <begin position="91"/>
        <end position="111"/>
    </location>
</feature>
<name>A0ABY6N2J2_9ALTE</name>
<protein>
    <submittedName>
        <fullName evidence="2">Uncharacterized protein</fullName>
    </submittedName>
</protein>
<keyword evidence="1" id="KW-0812">Transmembrane</keyword>
<gene>
    <name evidence="2" type="ORF">NKI27_00725</name>
</gene>
<reference evidence="2" key="1">
    <citation type="submission" date="2022-06" db="EMBL/GenBank/DDBJ databases">
        <title>Alkalimarinus sp. nov., isolated from gut of a Alitta virens.</title>
        <authorList>
            <person name="Yang A.I."/>
            <person name="Shin N.-R."/>
        </authorList>
    </citation>
    <scope>NUCLEOTIDE SEQUENCE</scope>
    <source>
        <strain evidence="2">A2M4</strain>
    </source>
</reference>
<proteinExistence type="predicted"/>
<sequence>MSLLPQSISIRSVFASLFSIIFFGLSLVMVLSVFAMMAKGIMEGQELMQLCLKAINTGVISLAVFELAMVINKEYGGDKEEHDVVVMLRRTLPRFIGTVCVALALEGLIMVIKYSQLDLAGNLYYPVAIIFSAAFLLAALGVFLKLSPVRSNIAVSQVISPGGNATPPVTDGPL</sequence>
<dbReference type="Proteomes" id="UP001163739">
    <property type="component" value="Chromosome"/>
</dbReference>
<keyword evidence="1" id="KW-0472">Membrane</keyword>